<organism evidence="1 2">
    <name type="scientific">Chitinibacter fontanus</name>
    <dbReference type="NCBI Taxonomy" id="1737446"/>
    <lineage>
        <taxon>Bacteria</taxon>
        <taxon>Pseudomonadati</taxon>
        <taxon>Pseudomonadota</taxon>
        <taxon>Betaproteobacteria</taxon>
        <taxon>Neisseriales</taxon>
        <taxon>Chitinibacteraceae</taxon>
        <taxon>Chitinibacter</taxon>
    </lineage>
</organism>
<dbReference type="RefSeq" id="WP_180305736.1">
    <property type="nucleotide sequence ID" value="NZ_CP058952.1"/>
</dbReference>
<dbReference type="Proteomes" id="UP000510822">
    <property type="component" value="Chromosome"/>
</dbReference>
<accession>A0A7D5ZDE9</accession>
<name>A0A7D5ZDE9_9NEIS</name>
<reference evidence="1 2" key="1">
    <citation type="journal article" date="2016" name="Int. J. Syst. Evol. Microbiol.">
        <title>Chitinibacter fontanus sp. nov., isolated from a spring.</title>
        <authorList>
            <person name="Sheu S.Y."/>
            <person name="Li Y.S."/>
            <person name="Young C.C."/>
            <person name="Chen W.M."/>
        </authorList>
    </citation>
    <scope>NUCLEOTIDE SEQUENCE [LARGE SCALE GENOMIC DNA]</scope>
    <source>
        <strain evidence="1 2">STM-7</strain>
    </source>
</reference>
<keyword evidence="2" id="KW-1185">Reference proteome</keyword>
<dbReference type="InterPro" id="IPR021268">
    <property type="entry name" value="DUF2845"/>
</dbReference>
<evidence type="ECO:0000313" key="2">
    <source>
        <dbReference type="Proteomes" id="UP000510822"/>
    </source>
</evidence>
<dbReference type="Pfam" id="PF11006">
    <property type="entry name" value="DUF2845"/>
    <property type="match status" value="1"/>
</dbReference>
<sequence length="95" mass="10690">MLAHAETNMRCGNYIIGAGNTRDEIVSRCGEPADKRTSTLPSTYRNRHGEIVVDSSKPAQEISEWVYNFGSDKLMMQLRFVDGQLQDVKTLGYGY</sequence>
<protein>
    <submittedName>
        <fullName evidence="1">DUF2845 domain-containing protein</fullName>
    </submittedName>
</protein>
<dbReference type="AlphaFoldDB" id="A0A7D5ZDE9"/>
<proteinExistence type="predicted"/>
<dbReference type="EMBL" id="CP058952">
    <property type="protein sequence ID" value="QLI81626.1"/>
    <property type="molecule type" value="Genomic_DNA"/>
</dbReference>
<dbReference type="KEGG" id="cfon:HZU75_08830"/>
<evidence type="ECO:0000313" key="1">
    <source>
        <dbReference type="EMBL" id="QLI81626.1"/>
    </source>
</evidence>
<gene>
    <name evidence="1" type="ORF">HZU75_08830</name>
</gene>